<feature type="transmembrane region" description="Helical" evidence="7">
    <location>
        <begin position="158"/>
        <end position="183"/>
    </location>
</feature>
<evidence type="ECO:0000256" key="7">
    <source>
        <dbReference type="RuleBase" id="RU362070"/>
    </source>
</evidence>
<evidence type="ECO:0000313" key="8">
    <source>
        <dbReference type="EMBL" id="AKJ68868.1"/>
    </source>
</evidence>
<sequence length="220" mass="23793">MPGNLPNPVALLALIAVLGVAPFAALMITSYTKLVVVFGLIRAALGIQQVPPNIVLNGIAIILSIYIMAPVGMDVADALRATNFSISQNMTIDDVSNAFTVAEPPIKKFLEQHTSERERNFFLKSATSIWPAARAQTLQADDLTVLVPSFTLSELTKAFQIGFIIYIVFVVVDLIVANVLLALGMQMIAPTTISVPFKLLLFVALDGWSVLVHGLILSYR</sequence>
<dbReference type="OrthoDB" id="9805111at2"/>
<feature type="transmembrane region" description="Helical" evidence="7">
    <location>
        <begin position="53"/>
        <end position="73"/>
    </location>
</feature>
<dbReference type="PROSITE" id="PS01061">
    <property type="entry name" value="FLIP_2"/>
    <property type="match status" value="1"/>
</dbReference>
<dbReference type="AlphaFoldDB" id="A0A0G3EP57"/>
<dbReference type="KEGG" id="ptx:ABW99_12230"/>
<comment type="similarity">
    <text evidence="2 7">Belongs to the FliP/MopC/SpaP family.</text>
</comment>
<accession>A0A0G3EP57</accession>
<dbReference type="NCBIfam" id="TIGR01102">
    <property type="entry name" value="yscR"/>
    <property type="match status" value="1"/>
</dbReference>
<evidence type="ECO:0000256" key="4">
    <source>
        <dbReference type="ARBA" id="ARBA00022692"/>
    </source>
</evidence>
<keyword evidence="4 7" id="KW-0812">Transmembrane</keyword>
<keyword evidence="3 7" id="KW-1003">Cell membrane</keyword>
<dbReference type="GO" id="GO:0009306">
    <property type="term" value="P:protein secretion"/>
    <property type="evidence" value="ECO:0007669"/>
    <property type="project" value="UniProtKB-UniRule"/>
</dbReference>
<keyword evidence="9" id="KW-1185">Reference proteome</keyword>
<organism evidence="8 9">
    <name type="scientific">Pandoraea thiooxydans</name>
    <dbReference type="NCBI Taxonomy" id="445709"/>
    <lineage>
        <taxon>Bacteria</taxon>
        <taxon>Pseudomonadati</taxon>
        <taxon>Pseudomonadota</taxon>
        <taxon>Betaproteobacteria</taxon>
        <taxon>Burkholderiales</taxon>
        <taxon>Burkholderiaceae</taxon>
        <taxon>Pandoraea</taxon>
    </lineage>
</organism>
<dbReference type="STRING" id="445709.ABW99_12230"/>
<dbReference type="RefSeq" id="WP_047214765.1">
    <property type="nucleotide sequence ID" value="NZ_CP011568.3"/>
</dbReference>
<evidence type="ECO:0000256" key="3">
    <source>
        <dbReference type="ARBA" id="ARBA00022475"/>
    </source>
</evidence>
<dbReference type="NCBIfam" id="NF009438">
    <property type="entry name" value="PRK12797.1"/>
    <property type="match status" value="1"/>
</dbReference>
<dbReference type="PANTHER" id="PTHR30587">
    <property type="entry name" value="FLAGELLAR BIOSYNTHETIC PROTEIN FLIP"/>
    <property type="match status" value="1"/>
</dbReference>
<dbReference type="EMBL" id="CP011568">
    <property type="protein sequence ID" value="AKJ68868.1"/>
    <property type="molecule type" value="Genomic_DNA"/>
</dbReference>
<evidence type="ECO:0000256" key="6">
    <source>
        <dbReference type="ARBA" id="ARBA00023136"/>
    </source>
</evidence>
<evidence type="ECO:0000256" key="5">
    <source>
        <dbReference type="ARBA" id="ARBA00022989"/>
    </source>
</evidence>
<dbReference type="Proteomes" id="UP000036700">
    <property type="component" value="Chromosome"/>
</dbReference>
<comment type="subcellular location">
    <subcellularLocation>
        <location evidence="1">Cell membrane</location>
        <topology evidence="1">Multi-pass membrane protein</topology>
    </subcellularLocation>
</comment>
<dbReference type="Pfam" id="PF00813">
    <property type="entry name" value="FliP"/>
    <property type="match status" value="1"/>
</dbReference>
<dbReference type="InterPro" id="IPR005838">
    <property type="entry name" value="T3SS_IM_P"/>
</dbReference>
<dbReference type="PANTHER" id="PTHR30587:SF2">
    <property type="entry name" value="SURFACE PRESENTATION OF ANTIGENS PROTEIN SPAP"/>
    <property type="match status" value="1"/>
</dbReference>
<dbReference type="PROSITE" id="PS01060">
    <property type="entry name" value="FLIP_1"/>
    <property type="match status" value="1"/>
</dbReference>
<dbReference type="PATRIC" id="fig|445709.3.peg.2602"/>
<proteinExistence type="inferred from homology"/>
<evidence type="ECO:0000313" key="9">
    <source>
        <dbReference type="Proteomes" id="UP000036700"/>
    </source>
</evidence>
<name>A0A0G3EP57_9BURK</name>
<dbReference type="PRINTS" id="PR01302">
    <property type="entry name" value="TYPE3IMPPROT"/>
</dbReference>
<feature type="transmembrane region" description="Helical" evidence="7">
    <location>
        <begin position="12"/>
        <end position="41"/>
    </location>
</feature>
<evidence type="ECO:0000256" key="2">
    <source>
        <dbReference type="ARBA" id="ARBA00006257"/>
    </source>
</evidence>
<keyword evidence="6 7" id="KW-0472">Membrane</keyword>
<protein>
    <submittedName>
        <fullName evidence="8">Type III secretion system protein SsaR</fullName>
    </submittedName>
</protein>
<evidence type="ECO:0000256" key="1">
    <source>
        <dbReference type="ARBA" id="ARBA00004651"/>
    </source>
</evidence>
<keyword evidence="5 7" id="KW-1133">Transmembrane helix</keyword>
<dbReference type="InterPro" id="IPR005773">
    <property type="entry name" value="T3SS_YscR-like"/>
</dbReference>
<dbReference type="GO" id="GO:0005886">
    <property type="term" value="C:plasma membrane"/>
    <property type="evidence" value="ECO:0007669"/>
    <property type="project" value="UniProtKB-SubCell"/>
</dbReference>
<gene>
    <name evidence="8" type="primary">ssaR</name>
    <name evidence="8" type="ORF">ABW99_12230</name>
</gene>
<reference evidence="9" key="1">
    <citation type="submission" date="2015-06" db="EMBL/GenBank/DDBJ databases">
        <authorList>
            <person name="Lim Y.L."/>
            <person name="Ee R."/>
            <person name="Yong D."/>
            <person name="How K.Y."/>
            <person name="Yin W.F."/>
            <person name="Chan K.G."/>
        </authorList>
    </citation>
    <scope>NUCLEOTIDE SEQUENCE [LARGE SCALE GENOMIC DNA]</scope>
    <source>
        <strain evidence="9">DSM 25325</strain>
    </source>
</reference>
<feature type="transmembrane region" description="Helical" evidence="7">
    <location>
        <begin position="195"/>
        <end position="219"/>
    </location>
</feature>